<feature type="transmembrane region" description="Helical" evidence="8">
    <location>
        <begin position="58"/>
        <end position="78"/>
    </location>
</feature>
<keyword evidence="3" id="KW-0328">Glycosyltransferase</keyword>
<reference evidence="11 12" key="1">
    <citation type="submission" date="2018-06" db="EMBL/GenBank/DDBJ databases">
        <title>Extensive metabolic versatility and redundancy in microbially diverse, dynamic hydrothermal sediments.</title>
        <authorList>
            <person name="Dombrowski N."/>
            <person name="Teske A."/>
            <person name="Baker B.J."/>
        </authorList>
    </citation>
    <scope>NUCLEOTIDE SEQUENCE [LARGE SCALE GENOMIC DNA]</scope>
    <source>
        <strain evidence="11">B36_G15</strain>
    </source>
</reference>
<keyword evidence="2" id="KW-1003">Cell membrane</keyword>
<dbReference type="InterPro" id="IPR007267">
    <property type="entry name" value="GtrA_DPMS_TM"/>
</dbReference>
<evidence type="ECO:0000256" key="6">
    <source>
        <dbReference type="ARBA" id="ARBA00022989"/>
    </source>
</evidence>
<evidence type="ECO:0000313" key="12">
    <source>
        <dbReference type="Proteomes" id="UP000268469"/>
    </source>
</evidence>
<feature type="transmembrane region" description="Helical" evidence="8">
    <location>
        <begin position="99"/>
        <end position="121"/>
    </location>
</feature>
<dbReference type="Proteomes" id="UP000268469">
    <property type="component" value="Unassembled WGS sequence"/>
</dbReference>
<dbReference type="PANTHER" id="PTHR33908:SF11">
    <property type="entry name" value="MEMBRANE PROTEIN"/>
    <property type="match status" value="1"/>
</dbReference>
<dbReference type="EMBL" id="QNBE01000035">
    <property type="protein sequence ID" value="RKX70561.1"/>
    <property type="molecule type" value="Genomic_DNA"/>
</dbReference>
<keyword evidence="7 8" id="KW-0472">Membrane</keyword>
<evidence type="ECO:0000256" key="7">
    <source>
        <dbReference type="ARBA" id="ARBA00023136"/>
    </source>
</evidence>
<evidence type="ECO:0008006" key="13">
    <source>
        <dbReference type="Google" id="ProtNLM"/>
    </source>
</evidence>
<dbReference type="GO" id="GO:0016763">
    <property type="term" value="F:pentosyltransferase activity"/>
    <property type="evidence" value="ECO:0007669"/>
    <property type="project" value="TreeGrafter"/>
</dbReference>
<feature type="transmembrane region" description="Helical" evidence="8">
    <location>
        <begin position="445"/>
        <end position="463"/>
    </location>
</feature>
<evidence type="ECO:0000256" key="5">
    <source>
        <dbReference type="ARBA" id="ARBA00022692"/>
    </source>
</evidence>
<dbReference type="GO" id="GO:0009103">
    <property type="term" value="P:lipopolysaccharide biosynthetic process"/>
    <property type="evidence" value="ECO:0007669"/>
    <property type="project" value="UniProtKB-ARBA"/>
</dbReference>
<evidence type="ECO:0000313" key="11">
    <source>
        <dbReference type="EMBL" id="RKX70561.1"/>
    </source>
</evidence>
<dbReference type="PANTHER" id="PTHR33908">
    <property type="entry name" value="MANNOSYLTRANSFERASE YKCB-RELATED"/>
    <property type="match status" value="1"/>
</dbReference>
<evidence type="ECO:0000256" key="3">
    <source>
        <dbReference type="ARBA" id="ARBA00022676"/>
    </source>
</evidence>
<protein>
    <recommendedName>
        <fullName evidence="13">Glycosyltransferase RgtA/B/C/D-like domain-containing protein</fullName>
    </recommendedName>
</protein>
<dbReference type="InterPro" id="IPR038731">
    <property type="entry name" value="RgtA/B/C-like"/>
</dbReference>
<feature type="transmembrane region" description="Helical" evidence="8">
    <location>
        <begin position="161"/>
        <end position="181"/>
    </location>
</feature>
<feature type="transmembrane region" description="Helical" evidence="8">
    <location>
        <begin position="422"/>
        <end position="439"/>
    </location>
</feature>
<dbReference type="AlphaFoldDB" id="A0A660SKJ8"/>
<dbReference type="InterPro" id="IPR050297">
    <property type="entry name" value="LipidA_mod_glycosyltrf_83"/>
</dbReference>
<dbReference type="Pfam" id="PF04138">
    <property type="entry name" value="GtrA_DPMS_TM"/>
    <property type="match status" value="1"/>
</dbReference>
<evidence type="ECO:0000256" key="2">
    <source>
        <dbReference type="ARBA" id="ARBA00022475"/>
    </source>
</evidence>
<feature type="transmembrane region" description="Helical" evidence="8">
    <location>
        <begin position="468"/>
        <end position="489"/>
    </location>
</feature>
<gene>
    <name evidence="11" type="ORF">DRP53_04535</name>
</gene>
<evidence type="ECO:0000256" key="4">
    <source>
        <dbReference type="ARBA" id="ARBA00022679"/>
    </source>
</evidence>
<feature type="transmembrane region" description="Helical" evidence="8">
    <location>
        <begin position="345"/>
        <end position="369"/>
    </location>
</feature>
<sequence>MEVDMDPRKTSGSTVKRIFLTIKGRLFTKRFLIFSTVGISGLVVNLFFAWLFHDLLGIKGILSSSLAIELSIVNNFTLNYLWTWQDRRRGNIFKRAIKYHLGVGAGAMINIFFVIILYRFLGLPYLPVHLTGILFGAAFNFLISDLWVFGDAKIPLNRWDLAFLIFLLAVTSAQIFFASRVELFFDEAYYWTWAKHLALGYLDHPPFIAWMIYPFSNLPKEELFLRIPSIIFSFFSTILVYLFVYDYSRDKEFAFIGVLIFRSFLLVNIIGFIVVPDAPFMFFWILSFYLLQKALKGKKIAWYLFGLSFGFALLSKYLALFIPIIGIILLLSTDKYRIWFRRKEPYLAGILALLVFSPVLYWNLMHQLISFKFQLLHGVEGGGRPVTNLMNFMSAPFLILSPPAAIKTLIGFSLALKRNHRFLLIAIGLPLTVLMLLSLKSNPSVHWLLCGFLLFPLMAKELWQRRRIITAILILLSFFTTGTAFMASINNRLYSYLEALSGEYTYCIQFKGWKDLAKEVERINNNNLPILCCDYHIASELSFYLGRRSLIGVYYPQERVSQFSFWVDLSSLRGNVLYVTTEKKGFPIAMERNLMPLAKERIIIDDVSTVFWVYHCRIISPLEEEMVIQWR</sequence>
<feature type="transmembrane region" description="Helical" evidence="8">
    <location>
        <begin position="389"/>
        <end position="410"/>
    </location>
</feature>
<comment type="subcellular location">
    <subcellularLocation>
        <location evidence="1">Cell membrane</location>
        <topology evidence="1">Multi-pass membrane protein</topology>
    </subcellularLocation>
</comment>
<dbReference type="Pfam" id="PF13231">
    <property type="entry name" value="PMT_2"/>
    <property type="match status" value="1"/>
</dbReference>
<feature type="transmembrane region" description="Helical" evidence="8">
    <location>
        <begin position="127"/>
        <end position="149"/>
    </location>
</feature>
<feature type="transmembrane region" description="Helical" evidence="8">
    <location>
        <begin position="302"/>
        <end position="333"/>
    </location>
</feature>
<name>A0A660SKJ8_UNCW3</name>
<keyword evidence="6 8" id="KW-1133">Transmembrane helix</keyword>
<proteinExistence type="predicted"/>
<keyword evidence="4" id="KW-0808">Transferase</keyword>
<feature type="transmembrane region" description="Helical" evidence="8">
    <location>
        <begin position="223"/>
        <end position="244"/>
    </location>
</feature>
<evidence type="ECO:0000259" key="10">
    <source>
        <dbReference type="Pfam" id="PF13231"/>
    </source>
</evidence>
<feature type="domain" description="Glycosyltransferase RgtA/B/C/D-like" evidence="10">
    <location>
        <begin position="203"/>
        <end position="362"/>
    </location>
</feature>
<comment type="caution">
    <text evidence="11">The sequence shown here is derived from an EMBL/GenBank/DDBJ whole genome shotgun (WGS) entry which is preliminary data.</text>
</comment>
<evidence type="ECO:0000259" key="9">
    <source>
        <dbReference type="Pfam" id="PF04138"/>
    </source>
</evidence>
<organism evidence="11 12">
    <name type="scientific">candidate division WOR-3 bacterium</name>
    <dbReference type="NCBI Taxonomy" id="2052148"/>
    <lineage>
        <taxon>Bacteria</taxon>
        <taxon>Bacteria division WOR-3</taxon>
    </lineage>
</organism>
<dbReference type="GO" id="GO:0005886">
    <property type="term" value="C:plasma membrane"/>
    <property type="evidence" value="ECO:0007669"/>
    <property type="project" value="UniProtKB-SubCell"/>
</dbReference>
<feature type="domain" description="GtrA/DPMS transmembrane" evidence="9">
    <location>
        <begin position="34"/>
        <end position="149"/>
    </location>
</feature>
<accession>A0A660SKJ8</accession>
<feature type="transmembrane region" description="Helical" evidence="8">
    <location>
        <begin position="265"/>
        <end position="290"/>
    </location>
</feature>
<evidence type="ECO:0000256" key="8">
    <source>
        <dbReference type="SAM" id="Phobius"/>
    </source>
</evidence>
<keyword evidence="5 8" id="KW-0812">Transmembrane</keyword>
<feature type="transmembrane region" description="Helical" evidence="8">
    <location>
        <begin position="31"/>
        <end position="52"/>
    </location>
</feature>
<evidence type="ECO:0000256" key="1">
    <source>
        <dbReference type="ARBA" id="ARBA00004651"/>
    </source>
</evidence>